<organism evidence="2 3">
    <name type="scientific">Amycolatopsis bartoniae</name>
    <dbReference type="NCBI Taxonomy" id="941986"/>
    <lineage>
        <taxon>Bacteria</taxon>
        <taxon>Bacillati</taxon>
        <taxon>Actinomycetota</taxon>
        <taxon>Actinomycetes</taxon>
        <taxon>Pseudonocardiales</taxon>
        <taxon>Pseudonocardiaceae</taxon>
        <taxon>Amycolatopsis</taxon>
    </lineage>
</organism>
<evidence type="ECO:0000256" key="1">
    <source>
        <dbReference type="SAM" id="MobiDB-lite"/>
    </source>
</evidence>
<feature type="region of interest" description="Disordered" evidence="1">
    <location>
        <begin position="1"/>
        <end position="41"/>
    </location>
</feature>
<feature type="compositionally biased region" description="Low complexity" evidence="1">
    <location>
        <begin position="22"/>
        <end position="41"/>
    </location>
</feature>
<evidence type="ECO:0000313" key="3">
    <source>
        <dbReference type="Proteomes" id="UP000658656"/>
    </source>
</evidence>
<dbReference type="Proteomes" id="UP000658656">
    <property type="component" value="Unassembled WGS sequence"/>
</dbReference>
<gene>
    <name evidence="2" type="ORF">GCM10017566_26140</name>
</gene>
<name>A0A8H9IV33_9PSEU</name>
<reference evidence="2" key="2">
    <citation type="submission" date="2020-09" db="EMBL/GenBank/DDBJ databases">
        <authorList>
            <person name="Sun Q."/>
            <person name="Zhou Y."/>
        </authorList>
    </citation>
    <scope>NUCLEOTIDE SEQUENCE</scope>
    <source>
        <strain evidence="2">CGMCC 4.7679</strain>
    </source>
</reference>
<reference evidence="2" key="1">
    <citation type="journal article" date="2014" name="Int. J. Syst. Evol. Microbiol.">
        <title>Complete genome sequence of Corynebacterium casei LMG S-19264T (=DSM 44701T), isolated from a smear-ripened cheese.</title>
        <authorList>
            <consortium name="US DOE Joint Genome Institute (JGI-PGF)"/>
            <person name="Walter F."/>
            <person name="Albersmeier A."/>
            <person name="Kalinowski J."/>
            <person name="Ruckert C."/>
        </authorList>
    </citation>
    <scope>NUCLEOTIDE SEQUENCE</scope>
    <source>
        <strain evidence="2">CGMCC 4.7679</strain>
    </source>
</reference>
<dbReference type="AlphaFoldDB" id="A0A8H9IV33"/>
<sequence>MQLRNGPPRPLESYRPDANRNASTATACTGASTTVTPTAAAAARDQRTIFPGTFGRRFPAKWVARRVGPLRRVYNGLYFTA</sequence>
<comment type="caution">
    <text evidence="2">The sequence shown here is derived from an EMBL/GenBank/DDBJ whole genome shotgun (WGS) entry which is preliminary data.</text>
</comment>
<keyword evidence="3" id="KW-1185">Reference proteome</keyword>
<evidence type="ECO:0000313" key="2">
    <source>
        <dbReference type="EMBL" id="GHF51694.1"/>
    </source>
</evidence>
<proteinExistence type="predicted"/>
<protein>
    <submittedName>
        <fullName evidence="2">Uncharacterized protein</fullName>
    </submittedName>
</protein>
<dbReference type="EMBL" id="BNAV01000003">
    <property type="protein sequence ID" value="GHF51694.1"/>
    <property type="molecule type" value="Genomic_DNA"/>
</dbReference>
<accession>A0A8H9IV33</accession>